<dbReference type="Proteomes" id="UP000237000">
    <property type="component" value="Unassembled WGS sequence"/>
</dbReference>
<dbReference type="EMBL" id="JXTC01000309">
    <property type="protein sequence ID" value="PON66840.1"/>
    <property type="molecule type" value="Genomic_DNA"/>
</dbReference>
<dbReference type="InParanoid" id="A0A2P5D0N0"/>
<dbReference type="PANTHER" id="PTHR43198:SF9">
    <property type="entry name" value="AMINOPYRIMIDINE AMINOHYDROLASE, MITOCHONDRIAL ISOFORM X1-RELATED"/>
    <property type="match status" value="1"/>
</dbReference>
<organism evidence="1 2">
    <name type="scientific">Trema orientale</name>
    <name type="common">Charcoal tree</name>
    <name type="synonym">Celtis orientalis</name>
    <dbReference type="NCBI Taxonomy" id="63057"/>
    <lineage>
        <taxon>Eukaryota</taxon>
        <taxon>Viridiplantae</taxon>
        <taxon>Streptophyta</taxon>
        <taxon>Embryophyta</taxon>
        <taxon>Tracheophyta</taxon>
        <taxon>Spermatophyta</taxon>
        <taxon>Magnoliopsida</taxon>
        <taxon>eudicotyledons</taxon>
        <taxon>Gunneridae</taxon>
        <taxon>Pentapetalae</taxon>
        <taxon>rosids</taxon>
        <taxon>fabids</taxon>
        <taxon>Rosales</taxon>
        <taxon>Cannabaceae</taxon>
        <taxon>Trema</taxon>
    </lineage>
</organism>
<comment type="caution">
    <text evidence="1">The sequence shown here is derived from an EMBL/GenBank/DDBJ whole genome shotgun (WGS) entry which is preliminary data.</text>
</comment>
<dbReference type="PANTHER" id="PTHR43198">
    <property type="entry name" value="BIFUNCTIONAL TH2 PROTEIN"/>
    <property type="match status" value="1"/>
</dbReference>
<dbReference type="OrthoDB" id="10255128at2759"/>
<gene>
    <name evidence="1" type="ORF">TorRG33x02_266980</name>
</gene>
<protein>
    <submittedName>
        <fullName evidence="1">Uncharacterized protein</fullName>
    </submittedName>
</protein>
<evidence type="ECO:0000313" key="1">
    <source>
        <dbReference type="EMBL" id="PON66840.1"/>
    </source>
</evidence>
<evidence type="ECO:0000313" key="2">
    <source>
        <dbReference type="Proteomes" id="UP000237000"/>
    </source>
</evidence>
<dbReference type="GO" id="GO:0005829">
    <property type="term" value="C:cytosol"/>
    <property type="evidence" value="ECO:0007669"/>
    <property type="project" value="TreeGrafter"/>
</dbReference>
<feature type="non-terminal residue" evidence="1">
    <location>
        <position position="1"/>
    </location>
</feature>
<dbReference type="InterPro" id="IPR050967">
    <property type="entry name" value="Thiamine_Salvage_TenA"/>
</dbReference>
<keyword evidence="2" id="KW-1185">Reference proteome</keyword>
<name>A0A2P5D0N0_TREOI</name>
<dbReference type="AlphaFoldDB" id="A0A2P5D0N0"/>
<dbReference type="STRING" id="63057.A0A2P5D0N0"/>
<proteinExistence type="predicted"/>
<sequence length="73" mass="7778">VGDILCLVEADIGIVFGSSDTLRKLGKHFGVSFVPLLQGVVNNQMGLGVWEPLSGTLYTVSSWAEIQAFILGL</sequence>
<reference evidence="2" key="1">
    <citation type="submission" date="2016-06" db="EMBL/GenBank/DDBJ databases">
        <title>Parallel loss of symbiosis genes in relatives of nitrogen-fixing non-legume Parasponia.</title>
        <authorList>
            <person name="Van Velzen R."/>
            <person name="Holmer R."/>
            <person name="Bu F."/>
            <person name="Rutten L."/>
            <person name="Van Zeijl A."/>
            <person name="Liu W."/>
            <person name="Santuari L."/>
            <person name="Cao Q."/>
            <person name="Sharma T."/>
            <person name="Shen D."/>
            <person name="Roswanjaya Y."/>
            <person name="Wardhani T."/>
            <person name="Kalhor M.S."/>
            <person name="Jansen J."/>
            <person name="Van den Hoogen J."/>
            <person name="Gungor B."/>
            <person name="Hartog M."/>
            <person name="Hontelez J."/>
            <person name="Verver J."/>
            <person name="Yang W.-C."/>
            <person name="Schijlen E."/>
            <person name="Repin R."/>
            <person name="Schilthuizen M."/>
            <person name="Schranz E."/>
            <person name="Heidstra R."/>
            <person name="Miyata K."/>
            <person name="Fedorova E."/>
            <person name="Kohlen W."/>
            <person name="Bisseling T."/>
            <person name="Smit S."/>
            <person name="Geurts R."/>
        </authorList>
    </citation>
    <scope>NUCLEOTIDE SEQUENCE [LARGE SCALE GENOMIC DNA]</scope>
    <source>
        <strain evidence="2">cv. RG33-2</strain>
    </source>
</reference>
<accession>A0A2P5D0N0</accession>